<organism evidence="4 5">
    <name type="scientific">Escallonia rubra</name>
    <dbReference type="NCBI Taxonomy" id="112253"/>
    <lineage>
        <taxon>Eukaryota</taxon>
        <taxon>Viridiplantae</taxon>
        <taxon>Streptophyta</taxon>
        <taxon>Embryophyta</taxon>
        <taxon>Tracheophyta</taxon>
        <taxon>Spermatophyta</taxon>
        <taxon>Magnoliopsida</taxon>
        <taxon>eudicotyledons</taxon>
        <taxon>Gunneridae</taxon>
        <taxon>Pentapetalae</taxon>
        <taxon>asterids</taxon>
        <taxon>campanulids</taxon>
        <taxon>Escalloniales</taxon>
        <taxon>Escalloniaceae</taxon>
        <taxon>Escallonia</taxon>
    </lineage>
</organism>
<dbReference type="Gene3D" id="3.30.70.330">
    <property type="match status" value="1"/>
</dbReference>
<name>A0AA88UBF5_9ASTE</name>
<reference evidence="4" key="1">
    <citation type="submission" date="2022-12" db="EMBL/GenBank/DDBJ databases">
        <title>Draft genome assemblies for two species of Escallonia (Escalloniales).</title>
        <authorList>
            <person name="Chanderbali A."/>
            <person name="Dervinis C."/>
            <person name="Anghel I."/>
            <person name="Soltis D."/>
            <person name="Soltis P."/>
            <person name="Zapata F."/>
        </authorList>
    </citation>
    <scope>NUCLEOTIDE SEQUENCE</scope>
    <source>
        <strain evidence="4">UCBG92.1500</strain>
        <tissue evidence="4">Leaf</tissue>
    </source>
</reference>
<evidence type="ECO:0000313" key="4">
    <source>
        <dbReference type="EMBL" id="KAK2975871.1"/>
    </source>
</evidence>
<feature type="compositionally biased region" description="Basic and acidic residues" evidence="2">
    <location>
        <begin position="299"/>
        <end position="326"/>
    </location>
</feature>
<dbReference type="Proteomes" id="UP001187471">
    <property type="component" value="Unassembled WGS sequence"/>
</dbReference>
<evidence type="ECO:0000256" key="1">
    <source>
        <dbReference type="PROSITE-ProRule" id="PRU00176"/>
    </source>
</evidence>
<dbReference type="EMBL" id="JAVXUO010002148">
    <property type="protein sequence ID" value="KAK2975871.1"/>
    <property type="molecule type" value="Genomic_DNA"/>
</dbReference>
<feature type="compositionally biased region" description="Low complexity" evidence="2">
    <location>
        <begin position="414"/>
        <end position="451"/>
    </location>
</feature>
<evidence type="ECO:0000256" key="2">
    <source>
        <dbReference type="SAM" id="MobiDB-lite"/>
    </source>
</evidence>
<feature type="compositionally biased region" description="Basic residues" evidence="2">
    <location>
        <begin position="361"/>
        <end position="383"/>
    </location>
</feature>
<sequence length="451" mass="51848">MAATTAAAASDATEGPVLSLINKRLRALRKKHNRITQMEEAVSQGKPINKEQEETLKSKPSVLAAIDELEKLRQPLSAVVADETQLALERRTPTQNPPTPETLEKQADDDVIGDLLSRSPSPYKQYRRSVSRSLSRSRSMSRSYDTEVENPGNNLYVTGLSPRITKRDLEKHFSTEGTVEDVHLVVDPWTRESRGFGFVKMSTVKEADRCIRNLDRSVLEGRVIMVEKARRRRGRTPTPGRYLGLRTVHGQDRSPSYSPYSRSRSPGYSSERDRSRSRSMSPYYGRGRSYSRSRSPYSRCERSYSRDYSPDDRYYRRSSRHERSSSRYDYRYRAISRSISPRARRRDYRYRSISPSVSPRAQRRHSRRSYSRSISPRRSRRSSLRSISPRRSTRRRSRGVSPRRSSFSRRRGYSSESYSFSSGSYLRGRGGSSMSRSISRSVTPSSASRSP</sequence>
<proteinExistence type="predicted"/>
<dbReference type="AlphaFoldDB" id="A0AA88UBF5"/>
<dbReference type="PANTHER" id="PTHR37736">
    <property type="entry name" value="GLYCINE-RICH PROTEIN"/>
    <property type="match status" value="1"/>
</dbReference>
<dbReference type="InterPro" id="IPR012677">
    <property type="entry name" value="Nucleotide-bd_a/b_plait_sf"/>
</dbReference>
<protein>
    <recommendedName>
        <fullName evidence="3">RRM domain-containing protein</fullName>
    </recommendedName>
</protein>
<feature type="compositionally biased region" description="Low complexity" evidence="2">
    <location>
        <begin position="351"/>
        <end position="360"/>
    </location>
</feature>
<feature type="region of interest" description="Disordered" evidence="2">
    <location>
        <begin position="346"/>
        <end position="451"/>
    </location>
</feature>
<dbReference type="PANTHER" id="PTHR37736:SF1">
    <property type="entry name" value="GLYCINE-RICH PROTEIN"/>
    <property type="match status" value="1"/>
</dbReference>
<feature type="domain" description="RRM" evidence="3">
    <location>
        <begin position="153"/>
        <end position="231"/>
    </location>
</feature>
<dbReference type="InterPro" id="IPR000504">
    <property type="entry name" value="RRM_dom"/>
</dbReference>
<dbReference type="Pfam" id="PF00076">
    <property type="entry name" value="RRM_1"/>
    <property type="match status" value="1"/>
</dbReference>
<keyword evidence="5" id="KW-1185">Reference proteome</keyword>
<comment type="caution">
    <text evidence="4">The sequence shown here is derived from an EMBL/GenBank/DDBJ whole genome shotgun (WGS) entry which is preliminary data.</text>
</comment>
<evidence type="ECO:0000313" key="5">
    <source>
        <dbReference type="Proteomes" id="UP001187471"/>
    </source>
</evidence>
<keyword evidence="1" id="KW-0694">RNA-binding</keyword>
<feature type="region of interest" description="Disordered" evidence="2">
    <location>
        <begin position="85"/>
        <end position="150"/>
    </location>
</feature>
<dbReference type="SMART" id="SM00360">
    <property type="entry name" value="RRM"/>
    <property type="match status" value="1"/>
</dbReference>
<feature type="compositionally biased region" description="Low complexity" evidence="2">
    <location>
        <begin position="131"/>
        <end position="143"/>
    </location>
</feature>
<accession>A0AA88UBF5</accession>
<gene>
    <name evidence="4" type="ORF">RJ640_015302</name>
</gene>
<evidence type="ECO:0000259" key="3">
    <source>
        <dbReference type="PROSITE" id="PS50102"/>
    </source>
</evidence>
<dbReference type="SUPFAM" id="SSF54928">
    <property type="entry name" value="RNA-binding domain, RBD"/>
    <property type="match status" value="1"/>
</dbReference>
<dbReference type="GO" id="GO:0003723">
    <property type="term" value="F:RNA binding"/>
    <property type="evidence" value="ECO:0007669"/>
    <property type="project" value="UniProtKB-UniRule"/>
</dbReference>
<feature type="region of interest" description="Disordered" evidence="2">
    <location>
        <begin position="230"/>
        <end position="326"/>
    </location>
</feature>
<dbReference type="PROSITE" id="PS50102">
    <property type="entry name" value="RRM"/>
    <property type="match status" value="1"/>
</dbReference>
<dbReference type="InterPro" id="IPR035979">
    <property type="entry name" value="RBD_domain_sf"/>
</dbReference>
<feature type="compositionally biased region" description="Low complexity" evidence="2">
    <location>
        <begin position="278"/>
        <end position="298"/>
    </location>
</feature>
<feature type="compositionally biased region" description="Low complexity" evidence="2">
    <location>
        <begin position="253"/>
        <end position="269"/>
    </location>
</feature>